<comment type="subcellular location">
    <subcellularLocation>
        <location evidence="1 6 7">Nucleus</location>
    </subcellularLocation>
</comment>
<proteinExistence type="predicted"/>
<evidence type="ECO:0000259" key="9">
    <source>
        <dbReference type="PROSITE" id="PS50071"/>
    </source>
</evidence>
<dbReference type="InParanoid" id="A0A1V9XJD8"/>
<dbReference type="STRING" id="418985.A0A1V9XJD8"/>
<accession>A0A1V9XJD8</accession>
<evidence type="ECO:0000313" key="10">
    <source>
        <dbReference type="EMBL" id="OQR73654.1"/>
    </source>
</evidence>
<dbReference type="InterPro" id="IPR009057">
    <property type="entry name" value="Homeodomain-like_sf"/>
</dbReference>
<keyword evidence="11" id="KW-1185">Reference proteome</keyword>
<evidence type="ECO:0000256" key="6">
    <source>
        <dbReference type="PROSITE-ProRule" id="PRU00108"/>
    </source>
</evidence>
<gene>
    <name evidence="10" type="ORF">BIW11_01104</name>
</gene>
<protein>
    <submittedName>
        <fullName evidence="10">T-cell leukemia homeobox protein 3-like</fullName>
    </submittedName>
</protein>
<sequence length="226" mass="25444">MSLSSSPTGTRATGYKFKSTRRNLAPLLQGKNNLSLSNDELKGCSVDTDTGVVLFFENRIFVESSAPPDEGDPSQEFLRLLRRRNVAAAAAAFSALTAPLPPRRIGHPYQNRTPPKRKKPRTSFTRMQICELEKRFHKQKYLASAERAQLAKQLKMTDAQAGYAKWWIWTSLGTKVSHPNAPTPNKRARGSASEQLPGRNHDSRWWRLFDYGETNIKNGKSDATVR</sequence>
<comment type="caution">
    <text evidence="10">The sequence shown here is derived from an EMBL/GenBank/DDBJ whole genome shotgun (WGS) entry which is preliminary data.</text>
</comment>
<dbReference type="CDD" id="cd00086">
    <property type="entry name" value="homeodomain"/>
    <property type="match status" value="1"/>
</dbReference>
<keyword evidence="5 6" id="KW-0539">Nucleus</keyword>
<feature type="DNA-binding region" description="Homeobox" evidence="6">
    <location>
        <begin position="117"/>
        <end position="161"/>
    </location>
</feature>
<evidence type="ECO:0000256" key="8">
    <source>
        <dbReference type="SAM" id="MobiDB-lite"/>
    </source>
</evidence>
<dbReference type="PANTHER" id="PTHR45921">
    <property type="entry name" value="IP01054P"/>
    <property type="match status" value="1"/>
</dbReference>
<evidence type="ECO:0000256" key="2">
    <source>
        <dbReference type="ARBA" id="ARBA00022473"/>
    </source>
</evidence>
<dbReference type="Pfam" id="PF00046">
    <property type="entry name" value="Homeodomain"/>
    <property type="match status" value="1"/>
</dbReference>
<evidence type="ECO:0000313" key="11">
    <source>
        <dbReference type="Proteomes" id="UP000192247"/>
    </source>
</evidence>
<organism evidence="10 11">
    <name type="scientific">Tropilaelaps mercedesae</name>
    <dbReference type="NCBI Taxonomy" id="418985"/>
    <lineage>
        <taxon>Eukaryota</taxon>
        <taxon>Metazoa</taxon>
        <taxon>Ecdysozoa</taxon>
        <taxon>Arthropoda</taxon>
        <taxon>Chelicerata</taxon>
        <taxon>Arachnida</taxon>
        <taxon>Acari</taxon>
        <taxon>Parasitiformes</taxon>
        <taxon>Mesostigmata</taxon>
        <taxon>Gamasina</taxon>
        <taxon>Dermanyssoidea</taxon>
        <taxon>Laelapidae</taxon>
        <taxon>Tropilaelaps</taxon>
    </lineage>
</organism>
<dbReference type="GO" id="GO:0000978">
    <property type="term" value="F:RNA polymerase II cis-regulatory region sequence-specific DNA binding"/>
    <property type="evidence" value="ECO:0007669"/>
    <property type="project" value="TreeGrafter"/>
</dbReference>
<feature type="region of interest" description="Disordered" evidence="8">
    <location>
        <begin position="99"/>
        <end position="123"/>
    </location>
</feature>
<keyword evidence="3 6" id="KW-0238">DNA-binding</keyword>
<dbReference type="AlphaFoldDB" id="A0A1V9XJD8"/>
<dbReference type="OrthoDB" id="6159439at2759"/>
<keyword evidence="2" id="KW-0217">Developmental protein</keyword>
<evidence type="ECO:0000256" key="5">
    <source>
        <dbReference type="ARBA" id="ARBA00023242"/>
    </source>
</evidence>
<keyword evidence="4 6" id="KW-0371">Homeobox</keyword>
<dbReference type="EMBL" id="MNPL01009544">
    <property type="protein sequence ID" value="OQR73654.1"/>
    <property type="molecule type" value="Genomic_DNA"/>
</dbReference>
<feature type="region of interest" description="Disordered" evidence="8">
    <location>
        <begin position="178"/>
        <end position="199"/>
    </location>
</feature>
<evidence type="ECO:0000256" key="7">
    <source>
        <dbReference type="RuleBase" id="RU000682"/>
    </source>
</evidence>
<dbReference type="Proteomes" id="UP000192247">
    <property type="component" value="Unassembled WGS sequence"/>
</dbReference>
<dbReference type="InterPro" id="IPR042247">
    <property type="entry name" value="TLX1/2/3"/>
</dbReference>
<dbReference type="FunFam" id="1.10.10.60:FF:000040">
    <property type="entry name" value="T-cell leukemia homeobox protein 3"/>
    <property type="match status" value="1"/>
</dbReference>
<evidence type="ECO:0000256" key="1">
    <source>
        <dbReference type="ARBA" id="ARBA00004123"/>
    </source>
</evidence>
<feature type="domain" description="Homeobox" evidence="9">
    <location>
        <begin position="115"/>
        <end position="160"/>
    </location>
</feature>
<dbReference type="PANTHER" id="PTHR45921:SF6">
    <property type="entry name" value="C15"/>
    <property type="match status" value="1"/>
</dbReference>
<dbReference type="SUPFAM" id="SSF46689">
    <property type="entry name" value="Homeodomain-like"/>
    <property type="match status" value="1"/>
</dbReference>
<dbReference type="GO" id="GO:0005634">
    <property type="term" value="C:nucleus"/>
    <property type="evidence" value="ECO:0007669"/>
    <property type="project" value="UniProtKB-SubCell"/>
</dbReference>
<evidence type="ECO:0000256" key="3">
    <source>
        <dbReference type="ARBA" id="ARBA00023125"/>
    </source>
</evidence>
<dbReference type="GO" id="GO:0000981">
    <property type="term" value="F:DNA-binding transcription factor activity, RNA polymerase II-specific"/>
    <property type="evidence" value="ECO:0007669"/>
    <property type="project" value="TreeGrafter"/>
</dbReference>
<dbReference type="Gene3D" id="1.10.10.60">
    <property type="entry name" value="Homeodomain-like"/>
    <property type="match status" value="1"/>
</dbReference>
<dbReference type="SMART" id="SM00389">
    <property type="entry name" value="HOX"/>
    <property type="match status" value="1"/>
</dbReference>
<reference evidence="10 11" key="1">
    <citation type="journal article" date="2017" name="Gigascience">
        <title>Draft genome of the honey bee ectoparasitic mite, Tropilaelaps mercedesae, is shaped by the parasitic life history.</title>
        <authorList>
            <person name="Dong X."/>
            <person name="Armstrong S.D."/>
            <person name="Xia D."/>
            <person name="Makepeace B.L."/>
            <person name="Darby A.C."/>
            <person name="Kadowaki T."/>
        </authorList>
    </citation>
    <scope>NUCLEOTIDE SEQUENCE [LARGE SCALE GENOMIC DNA]</scope>
    <source>
        <strain evidence="10">Wuxi-XJTLU</strain>
    </source>
</reference>
<dbReference type="InterPro" id="IPR001356">
    <property type="entry name" value="HD"/>
</dbReference>
<dbReference type="GO" id="GO:0048513">
    <property type="term" value="P:animal organ development"/>
    <property type="evidence" value="ECO:0007669"/>
    <property type="project" value="TreeGrafter"/>
</dbReference>
<evidence type="ECO:0000256" key="4">
    <source>
        <dbReference type="ARBA" id="ARBA00023155"/>
    </source>
</evidence>
<dbReference type="PROSITE" id="PS50071">
    <property type="entry name" value="HOMEOBOX_2"/>
    <property type="match status" value="1"/>
</dbReference>
<name>A0A1V9XJD8_9ACAR</name>